<feature type="compositionally biased region" description="Polar residues" evidence="2">
    <location>
        <begin position="54"/>
        <end position="73"/>
    </location>
</feature>
<evidence type="ECO:0000256" key="1">
    <source>
        <dbReference type="SAM" id="Coils"/>
    </source>
</evidence>
<keyword evidence="1" id="KW-0175">Coiled coil</keyword>
<feature type="coiled-coil region" evidence="1">
    <location>
        <begin position="98"/>
        <end position="125"/>
    </location>
</feature>
<sequence length="130" mass="14186">MVNRDEEGAVYSDHFGDERPPNQQNQQQVDLDLNATADASQESAGRNAGMGEAQNGQPNSGDDTSGGQRSTSAFDKLGPRKPDPRPFGGIGSDNTQIIQDLRHRMQVMEAEVKGLRKENMELKSATKDSR</sequence>
<name>A0ABU6XW72_9FABA</name>
<proteinExistence type="predicted"/>
<dbReference type="EMBL" id="JASCZI010215046">
    <property type="protein sequence ID" value="MED6202345.1"/>
    <property type="molecule type" value="Genomic_DNA"/>
</dbReference>
<accession>A0ABU6XW72</accession>
<gene>
    <name evidence="3" type="ORF">PIB30_104411</name>
</gene>
<dbReference type="Proteomes" id="UP001341840">
    <property type="component" value="Unassembled WGS sequence"/>
</dbReference>
<feature type="region of interest" description="Disordered" evidence="2">
    <location>
        <begin position="1"/>
        <end position="95"/>
    </location>
</feature>
<keyword evidence="4" id="KW-1185">Reference proteome</keyword>
<evidence type="ECO:0000313" key="3">
    <source>
        <dbReference type="EMBL" id="MED6202345.1"/>
    </source>
</evidence>
<reference evidence="3 4" key="1">
    <citation type="journal article" date="2023" name="Plants (Basel)">
        <title>Bridging the Gap: Combining Genomics and Transcriptomics Approaches to Understand Stylosanthes scabra, an Orphan Legume from the Brazilian Caatinga.</title>
        <authorList>
            <person name="Ferreira-Neto J.R.C."/>
            <person name="da Silva M.D."/>
            <person name="Binneck E."/>
            <person name="de Melo N.F."/>
            <person name="da Silva R.H."/>
            <person name="de Melo A.L.T.M."/>
            <person name="Pandolfi V."/>
            <person name="Bustamante F.O."/>
            <person name="Brasileiro-Vidal A.C."/>
            <person name="Benko-Iseppon A.M."/>
        </authorList>
    </citation>
    <scope>NUCLEOTIDE SEQUENCE [LARGE SCALE GENOMIC DNA]</scope>
    <source>
        <tissue evidence="3">Leaves</tissue>
    </source>
</reference>
<evidence type="ECO:0000313" key="4">
    <source>
        <dbReference type="Proteomes" id="UP001341840"/>
    </source>
</evidence>
<organism evidence="3 4">
    <name type="scientific">Stylosanthes scabra</name>
    <dbReference type="NCBI Taxonomy" id="79078"/>
    <lineage>
        <taxon>Eukaryota</taxon>
        <taxon>Viridiplantae</taxon>
        <taxon>Streptophyta</taxon>
        <taxon>Embryophyta</taxon>
        <taxon>Tracheophyta</taxon>
        <taxon>Spermatophyta</taxon>
        <taxon>Magnoliopsida</taxon>
        <taxon>eudicotyledons</taxon>
        <taxon>Gunneridae</taxon>
        <taxon>Pentapetalae</taxon>
        <taxon>rosids</taxon>
        <taxon>fabids</taxon>
        <taxon>Fabales</taxon>
        <taxon>Fabaceae</taxon>
        <taxon>Papilionoideae</taxon>
        <taxon>50 kb inversion clade</taxon>
        <taxon>dalbergioids sensu lato</taxon>
        <taxon>Dalbergieae</taxon>
        <taxon>Pterocarpus clade</taxon>
        <taxon>Stylosanthes</taxon>
    </lineage>
</organism>
<protein>
    <submittedName>
        <fullName evidence="3">Uncharacterized protein</fullName>
    </submittedName>
</protein>
<comment type="caution">
    <text evidence="3">The sequence shown here is derived from an EMBL/GenBank/DDBJ whole genome shotgun (WGS) entry which is preliminary data.</text>
</comment>
<evidence type="ECO:0000256" key="2">
    <source>
        <dbReference type="SAM" id="MobiDB-lite"/>
    </source>
</evidence>